<dbReference type="SMART" id="SM00239">
    <property type="entry name" value="C2"/>
    <property type="match status" value="1"/>
</dbReference>
<dbReference type="InterPro" id="IPR001565">
    <property type="entry name" value="Synaptotagmin"/>
</dbReference>
<feature type="region of interest" description="Disordered" evidence="4">
    <location>
        <begin position="284"/>
        <end position="330"/>
    </location>
</feature>
<dbReference type="OrthoDB" id="270970at2759"/>
<comment type="subcellular location">
    <subcellularLocation>
        <location evidence="3">Synapse</location>
    </subcellularLocation>
</comment>
<feature type="region of interest" description="Disordered" evidence="4">
    <location>
        <begin position="623"/>
        <end position="672"/>
    </location>
</feature>
<dbReference type="EMBL" id="CAJNOM010000003">
    <property type="protein sequence ID" value="CAF0743716.1"/>
    <property type="molecule type" value="Genomic_DNA"/>
</dbReference>
<feature type="compositionally biased region" description="Basic residues" evidence="4">
    <location>
        <begin position="704"/>
        <end position="713"/>
    </location>
</feature>
<feature type="compositionally biased region" description="Basic and acidic residues" evidence="4">
    <location>
        <begin position="169"/>
        <end position="182"/>
    </location>
</feature>
<dbReference type="InterPro" id="IPR000008">
    <property type="entry name" value="C2_dom"/>
</dbReference>
<dbReference type="GO" id="GO:2000300">
    <property type="term" value="P:regulation of synaptic vesicle exocytosis"/>
    <property type="evidence" value="ECO:0007669"/>
    <property type="project" value="TreeGrafter"/>
</dbReference>
<dbReference type="PROSITE" id="PS50004">
    <property type="entry name" value="C2"/>
    <property type="match status" value="1"/>
</dbReference>
<name>A0A813NVG2_9BILA</name>
<feature type="region of interest" description="Disordered" evidence="4">
    <location>
        <begin position="895"/>
        <end position="935"/>
    </location>
</feature>
<organism evidence="6 7">
    <name type="scientific">Adineta steineri</name>
    <dbReference type="NCBI Taxonomy" id="433720"/>
    <lineage>
        <taxon>Eukaryota</taxon>
        <taxon>Metazoa</taxon>
        <taxon>Spiralia</taxon>
        <taxon>Gnathifera</taxon>
        <taxon>Rotifera</taxon>
        <taxon>Eurotatoria</taxon>
        <taxon>Bdelloidea</taxon>
        <taxon>Adinetida</taxon>
        <taxon>Adinetidae</taxon>
        <taxon>Adineta</taxon>
    </lineage>
</organism>
<feature type="compositionally biased region" description="Polar residues" evidence="4">
    <location>
        <begin position="899"/>
        <end position="919"/>
    </location>
</feature>
<feature type="compositionally biased region" description="Polar residues" evidence="4">
    <location>
        <begin position="718"/>
        <end position="734"/>
    </location>
</feature>
<feature type="compositionally biased region" description="Low complexity" evidence="4">
    <location>
        <begin position="690"/>
        <end position="703"/>
    </location>
</feature>
<keyword evidence="2" id="KW-0770">Synapse</keyword>
<keyword evidence="1" id="KW-0677">Repeat</keyword>
<dbReference type="Gene3D" id="2.60.40.150">
    <property type="entry name" value="C2 domain"/>
    <property type="match status" value="1"/>
</dbReference>
<dbReference type="GO" id="GO:0048791">
    <property type="term" value="P:calcium ion-regulated exocytosis of neurotransmitter"/>
    <property type="evidence" value="ECO:0007669"/>
    <property type="project" value="TreeGrafter"/>
</dbReference>
<feature type="compositionally biased region" description="Low complexity" evidence="4">
    <location>
        <begin position="750"/>
        <end position="762"/>
    </location>
</feature>
<comment type="caution">
    <text evidence="6">The sequence shown here is derived from an EMBL/GenBank/DDBJ whole genome shotgun (WGS) entry which is preliminary data.</text>
</comment>
<dbReference type="InterPro" id="IPR036034">
    <property type="entry name" value="PDZ_sf"/>
</dbReference>
<feature type="domain" description="C2" evidence="5">
    <location>
        <begin position="1222"/>
        <end position="1344"/>
    </location>
</feature>
<gene>
    <name evidence="6" type="ORF">QVE165_LOCUS1067</name>
</gene>
<dbReference type="GO" id="GO:0042391">
    <property type="term" value="P:regulation of membrane potential"/>
    <property type="evidence" value="ECO:0007669"/>
    <property type="project" value="TreeGrafter"/>
</dbReference>
<feature type="compositionally biased region" description="Polar residues" evidence="4">
    <location>
        <begin position="1038"/>
        <end position="1052"/>
    </location>
</feature>
<dbReference type="InterPro" id="IPR039032">
    <property type="entry name" value="Rim-like"/>
</dbReference>
<keyword evidence="7" id="KW-1185">Reference proteome</keyword>
<feature type="compositionally biased region" description="Basic and acidic residues" evidence="4">
    <location>
        <begin position="1011"/>
        <end position="1035"/>
    </location>
</feature>
<feature type="region of interest" description="Disordered" evidence="4">
    <location>
        <begin position="686"/>
        <end position="762"/>
    </location>
</feature>
<feature type="compositionally biased region" description="Acidic residues" evidence="4">
    <location>
        <begin position="311"/>
        <end position="322"/>
    </location>
</feature>
<dbReference type="GO" id="GO:0050806">
    <property type="term" value="P:positive regulation of synaptic transmission"/>
    <property type="evidence" value="ECO:0007669"/>
    <property type="project" value="TreeGrafter"/>
</dbReference>
<dbReference type="SUPFAM" id="SSF50156">
    <property type="entry name" value="PDZ domain-like"/>
    <property type="match status" value="1"/>
</dbReference>
<dbReference type="GO" id="GO:0042734">
    <property type="term" value="C:presynaptic membrane"/>
    <property type="evidence" value="ECO:0007669"/>
    <property type="project" value="TreeGrafter"/>
</dbReference>
<reference evidence="6" key="1">
    <citation type="submission" date="2021-02" db="EMBL/GenBank/DDBJ databases">
        <authorList>
            <person name="Nowell W R."/>
        </authorList>
    </citation>
    <scope>NUCLEOTIDE SEQUENCE</scope>
</reference>
<feature type="compositionally biased region" description="Basic and acidic residues" evidence="4">
    <location>
        <begin position="288"/>
        <end position="310"/>
    </location>
</feature>
<dbReference type="Pfam" id="PF00168">
    <property type="entry name" value="C2"/>
    <property type="match status" value="1"/>
</dbReference>
<feature type="region of interest" description="Disordered" evidence="4">
    <location>
        <begin position="1011"/>
        <end position="1141"/>
    </location>
</feature>
<protein>
    <recommendedName>
        <fullName evidence="5">C2 domain-containing protein</fullName>
    </recommendedName>
</protein>
<feature type="compositionally biased region" description="Low complexity" evidence="4">
    <location>
        <begin position="644"/>
        <end position="663"/>
    </location>
</feature>
<feature type="compositionally biased region" description="Low complexity" evidence="4">
    <location>
        <begin position="472"/>
        <end position="484"/>
    </location>
</feature>
<dbReference type="PRINTS" id="PR00360">
    <property type="entry name" value="C2DOMAIN"/>
</dbReference>
<accession>A0A813NVG2</accession>
<feature type="region of interest" description="Disordered" evidence="4">
    <location>
        <begin position="1"/>
        <end position="75"/>
    </location>
</feature>
<feature type="compositionally biased region" description="Low complexity" evidence="4">
    <location>
        <begin position="144"/>
        <end position="164"/>
    </location>
</feature>
<dbReference type="PRINTS" id="PR00399">
    <property type="entry name" value="SYNAPTOTAGMN"/>
</dbReference>
<dbReference type="PANTHER" id="PTHR12157">
    <property type="entry name" value="REGULATING SYNAPTIC MEMBRANE EXOCYTOSIS PROTEIN"/>
    <property type="match status" value="1"/>
</dbReference>
<proteinExistence type="predicted"/>
<feature type="region of interest" description="Disordered" evidence="4">
    <location>
        <begin position="144"/>
        <end position="182"/>
    </location>
</feature>
<dbReference type="InterPro" id="IPR035892">
    <property type="entry name" value="C2_domain_sf"/>
</dbReference>
<dbReference type="GO" id="GO:0044325">
    <property type="term" value="F:transmembrane transporter binding"/>
    <property type="evidence" value="ECO:0007669"/>
    <property type="project" value="TreeGrafter"/>
</dbReference>
<dbReference type="GO" id="GO:0031267">
    <property type="term" value="F:small GTPase binding"/>
    <property type="evidence" value="ECO:0007669"/>
    <property type="project" value="InterPro"/>
</dbReference>
<feature type="compositionally biased region" description="Polar residues" evidence="4">
    <location>
        <begin position="40"/>
        <end position="57"/>
    </location>
</feature>
<evidence type="ECO:0000256" key="3">
    <source>
        <dbReference type="ARBA" id="ARBA00034103"/>
    </source>
</evidence>
<feature type="compositionally biased region" description="Low complexity" evidence="4">
    <location>
        <begin position="1369"/>
        <end position="1388"/>
    </location>
</feature>
<feature type="region of interest" description="Disordered" evidence="4">
    <location>
        <begin position="464"/>
        <end position="486"/>
    </location>
</feature>
<evidence type="ECO:0000256" key="1">
    <source>
        <dbReference type="ARBA" id="ARBA00022737"/>
    </source>
</evidence>
<dbReference type="CDD" id="cd04031">
    <property type="entry name" value="C2A_RIM1alpha"/>
    <property type="match status" value="1"/>
</dbReference>
<feature type="compositionally biased region" description="Polar residues" evidence="4">
    <location>
        <begin position="1357"/>
        <end position="1368"/>
    </location>
</feature>
<dbReference type="GO" id="GO:0048167">
    <property type="term" value="P:regulation of synaptic plasticity"/>
    <property type="evidence" value="ECO:0007669"/>
    <property type="project" value="TreeGrafter"/>
</dbReference>
<feature type="region of interest" description="Disordered" evidence="4">
    <location>
        <begin position="1354"/>
        <end position="1396"/>
    </location>
</feature>
<feature type="region of interest" description="Disordered" evidence="4">
    <location>
        <begin position="952"/>
        <end position="978"/>
    </location>
</feature>
<feature type="compositionally biased region" description="Polar residues" evidence="4">
    <location>
        <begin position="1108"/>
        <end position="1128"/>
    </location>
</feature>
<dbReference type="GO" id="GO:0048788">
    <property type="term" value="C:cytoskeleton of presynaptic active zone"/>
    <property type="evidence" value="ECO:0007669"/>
    <property type="project" value="TreeGrafter"/>
</dbReference>
<dbReference type="SUPFAM" id="SSF49562">
    <property type="entry name" value="C2 domain (Calcium/lipid-binding domain, CaLB)"/>
    <property type="match status" value="1"/>
</dbReference>
<evidence type="ECO:0000256" key="4">
    <source>
        <dbReference type="SAM" id="MobiDB-lite"/>
    </source>
</evidence>
<dbReference type="PANTHER" id="PTHR12157:SF25">
    <property type="entry name" value="REGULATING SYNAPTIC MEMBRANE EXOCYTOSIS PROTEIN 3"/>
    <property type="match status" value="1"/>
</dbReference>
<evidence type="ECO:0000259" key="5">
    <source>
        <dbReference type="PROSITE" id="PS50004"/>
    </source>
</evidence>
<feature type="compositionally biased region" description="Polar residues" evidence="4">
    <location>
        <begin position="958"/>
        <end position="968"/>
    </location>
</feature>
<evidence type="ECO:0000313" key="6">
    <source>
        <dbReference type="EMBL" id="CAF0743716.1"/>
    </source>
</evidence>
<feature type="compositionally biased region" description="Low complexity" evidence="4">
    <location>
        <begin position="25"/>
        <end position="39"/>
    </location>
</feature>
<dbReference type="Gene3D" id="2.30.42.10">
    <property type="match status" value="1"/>
</dbReference>
<evidence type="ECO:0000313" key="7">
    <source>
        <dbReference type="Proteomes" id="UP000663832"/>
    </source>
</evidence>
<evidence type="ECO:0000256" key="2">
    <source>
        <dbReference type="ARBA" id="ARBA00023018"/>
    </source>
</evidence>
<sequence length="1396" mass="155929">MLNSLKRWVQDVAVDLTPPPPPPSSSSTSTSPSFLSSSSKQGSTHPYFHSTTFTNDRLSTHSSSSSTMGLSRPISMDSVRNSKMINTSIPPPPLASPAELDLSHLNREEQEHIANVLKRARAVDEQQSPVPPVIVHSAQSPPASIVSASLSPSASSSSSTSTSSYNSEQPEKYEQNDKYDNIDDNEISKDEELSSSFLPESTLITIHRCQVCNKEQQQKGNTMICLHCQADDEIARVTQNNTTPQTSIRQSSSPIPIKLYEHEQDKIYDNIMWIDQQLIKRNSPVEENTSHRVQNDAEKMNKNQEEKKEENDDDDDYDDDGGDGSKERKQLCQSSILQSTLPVKIQSNNLTEIDEDDFFYQGPSPYVTAIDNNNQVLDKIKDPSSIPSYKIDEYIDEDDNDERDHVKELEETIANLSRHFPVSSQQLNDIEIKPIVTNLHQPSSLSVGKIDIDSILEMEIESPSTDEHYIQSSSSSSSSIRPSSVLNQHSHNVPIAVPITFNSRRASLSRSSGVRENLTDLLSITKAAAAAAAAAASTTTIPLESYYSDKRSLQGTTSNFSKHIMPLHRQKRNLPSVPSPIINRLQLRRANSESRFSLPAVPPPSILISNSNIDDESDLLEIDLNDPTGSTSRAARSKTESELNNNNNNITTTNNNNNNNINTLSSSNQLSSMNDLTLPKKQIKQLRDQTTNTPPISSLTSSIKPKKKLKKKGSNSPNHTNGHLINSMESNEQITPIIVSPTKTNPPPSVLLSSSSPPTLTTNRLKLQKSTSTEILYPFPVLKLILSRDNLNPSRRDDADLGLHITGGHSIPNCMEVTACIEHVDTHHKNYNILRNAVEEGDEVLEVGGVPLRGKSALYVENLMNSIQDEFEIVIRSQYIIPPISPAIEIFKSDKNHSHNSTKNNVTVSPNLSLTVDSNNQRRHSMDTSQFSPTHLTNNTVVKSQSTFMSLPVDDDSNNVSDQLLSPSNHRKKSVSSKERLFSVESLHRSPSTKSIEHLMKVATQSYDTKPAVDRFHSLPQGDRRHSIKPDEKRSTPLVKQTSLSVNITPENKMTHDDSINLAQPLQPPRKYEHRNSLLPNDPGLNRAGSNNSIDRRNSNESDESDNLSQYFLSSSSRKNSLMTTNEISHTESSHEQNQNLIPTDNEVAKDASRRLQNFIKTADEKQQARSSLGDESINFKKTDVRKLSTSALGSFKFAKKPKENNNTEISTQSVESRENEYVGDIELQIGHNSEREQLVVRIVQAKNLPAKDTNGFSDPFVKIYLLPGRDQENKRRTKHISKNLNPVWDHTVIYGNMHREELQYKMLEFTLWDYDRFKANDFIGQITIDLKDAKVIDDKPHWYRLQALRSREEATNRGSSPRLSKMTSVDSTVSSSSSIANKNNVNVQSKGSIRK</sequence>
<dbReference type="Proteomes" id="UP000663832">
    <property type="component" value="Unassembled WGS sequence"/>
</dbReference>